<dbReference type="InterPro" id="IPR038955">
    <property type="entry name" value="PriA/CPL1_fungi"/>
</dbReference>
<dbReference type="InterPro" id="IPR048661">
    <property type="entry name" value="CPL1-like"/>
</dbReference>
<feature type="domain" description="Protein CPL1-like" evidence="2">
    <location>
        <begin position="155"/>
        <end position="206"/>
    </location>
</feature>
<proteinExistence type="predicted"/>
<name>A0AAF0Y6X2_9TREE</name>
<sequence>MTLLLVTLALLLVASASADKTPPTLAVRGIEKRAPIDPSTTDACTWGCWQQAATAASCDKYDTQCTCMTNRFAFDNAYVPCVLFTPQCSASAATTFQSSACQYGFELSSAAARRRGLERALVPSCPGKKVCRTRRGSHKNLFHNQLDNGGDYDGYECVDVMRELEACGGCPGVDGVDCTALEGAGDVACVGGLCEVRTCERGYRRHRGVCI</sequence>
<reference evidence="3" key="1">
    <citation type="submission" date="2023-10" db="EMBL/GenBank/DDBJ databases">
        <authorList>
            <person name="Noh H."/>
        </authorList>
    </citation>
    <scope>NUCLEOTIDE SEQUENCE</scope>
    <source>
        <strain evidence="3">DUCC4014</strain>
    </source>
</reference>
<organism evidence="3 4">
    <name type="scientific">Vanrija pseudolonga</name>
    <dbReference type="NCBI Taxonomy" id="143232"/>
    <lineage>
        <taxon>Eukaryota</taxon>
        <taxon>Fungi</taxon>
        <taxon>Dikarya</taxon>
        <taxon>Basidiomycota</taxon>
        <taxon>Agaricomycotina</taxon>
        <taxon>Tremellomycetes</taxon>
        <taxon>Trichosporonales</taxon>
        <taxon>Trichosporonaceae</taxon>
        <taxon>Vanrija</taxon>
    </lineage>
</organism>
<dbReference type="RefSeq" id="XP_062627365.1">
    <property type="nucleotide sequence ID" value="XM_062771381.1"/>
</dbReference>
<keyword evidence="1" id="KW-0732">Signal</keyword>
<evidence type="ECO:0000259" key="2">
    <source>
        <dbReference type="Pfam" id="PF21671"/>
    </source>
</evidence>
<feature type="chain" id="PRO_5041900953" evidence="1">
    <location>
        <begin position="19"/>
        <end position="211"/>
    </location>
</feature>
<evidence type="ECO:0000313" key="4">
    <source>
        <dbReference type="Proteomes" id="UP000827549"/>
    </source>
</evidence>
<protein>
    <submittedName>
        <fullName evidence="3">Protein priA</fullName>
    </submittedName>
</protein>
<dbReference type="AlphaFoldDB" id="A0AAF0Y6X2"/>
<dbReference type="GeneID" id="87808095"/>
<dbReference type="PANTHER" id="PTHR35192:SF2">
    <property type="entry name" value="APPLE DOMAIN-CONTAINING PROTEIN"/>
    <property type="match status" value="1"/>
</dbReference>
<dbReference type="PANTHER" id="PTHR35192">
    <property type="entry name" value="PROTEIN, PUTATIVE-RELATED"/>
    <property type="match status" value="1"/>
</dbReference>
<accession>A0AAF0Y6X2</accession>
<evidence type="ECO:0000313" key="3">
    <source>
        <dbReference type="EMBL" id="WOO81333.1"/>
    </source>
</evidence>
<gene>
    <name evidence="3" type="primary">priA_6</name>
    <name evidence="3" type="ORF">LOC62_03G004863</name>
</gene>
<dbReference type="EMBL" id="CP086716">
    <property type="protein sequence ID" value="WOO81333.1"/>
    <property type="molecule type" value="Genomic_DNA"/>
</dbReference>
<dbReference type="Proteomes" id="UP000827549">
    <property type="component" value="Chromosome 3"/>
</dbReference>
<dbReference type="Pfam" id="PF21671">
    <property type="entry name" value="CPL1-like"/>
    <property type="match status" value="1"/>
</dbReference>
<evidence type="ECO:0000256" key="1">
    <source>
        <dbReference type="SAM" id="SignalP"/>
    </source>
</evidence>
<feature type="signal peptide" evidence="1">
    <location>
        <begin position="1"/>
        <end position="18"/>
    </location>
</feature>
<keyword evidence="4" id="KW-1185">Reference proteome</keyword>